<organism evidence="1 2">
    <name type="scientific">Candida boidinii</name>
    <name type="common">Yeast</name>
    <dbReference type="NCBI Taxonomy" id="5477"/>
    <lineage>
        <taxon>Eukaryota</taxon>
        <taxon>Fungi</taxon>
        <taxon>Dikarya</taxon>
        <taxon>Ascomycota</taxon>
        <taxon>Saccharomycotina</taxon>
        <taxon>Pichiomycetes</taxon>
        <taxon>Pichiales</taxon>
        <taxon>Pichiaceae</taxon>
        <taxon>Ogataea</taxon>
        <taxon>Ogataea/Candida clade</taxon>
    </lineage>
</organism>
<evidence type="ECO:0000313" key="1">
    <source>
        <dbReference type="EMBL" id="GME95243.1"/>
    </source>
</evidence>
<keyword evidence="2" id="KW-1185">Reference proteome</keyword>
<proteinExistence type="predicted"/>
<protein>
    <submittedName>
        <fullName evidence="1">Unnamed protein product</fullName>
    </submittedName>
</protein>
<accession>A0ACB5TWG6</accession>
<dbReference type="EMBL" id="BSXV01002237">
    <property type="protein sequence ID" value="GME95243.1"/>
    <property type="molecule type" value="Genomic_DNA"/>
</dbReference>
<sequence length="225" mass="25567">MKGLTNVWYKKLLASEDGQFSGNLLIDGPFGGVDRDVASFNSLFLFASGTGITAIISFINQVCELKKTNQSSLLLSRVEMHWCIREMSDIAWISKELALISEKYGDILKEDEKFLKINIYCCSKDQQQQEYIYKEAKQVEDATSSSDSFEKSSNRELPGFVEIIDFKPDIKKIVKEIELQDKNMFVLSGGDLFKENVSNSVARRQISAINGKVSEIYLHTENFSW</sequence>
<gene>
    <name evidence="1" type="ORF">Cboi01_000382200</name>
</gene>
<evidence type="ECO:0000313" key="2">
    <source>
        <dbReference type="Proteomes" id="UP001165101"/>
    </source>
</evidence>
<comment type="caution">
    <text evidence="1">The sequence shown here is derived from an EMBL/GenBank/DDBJ whole genome shotgun (WGS) entry which is preliminary data.</text>
</comment>
<dbReference type="Proteomes" id="UP001165101">
    <property type="component" value="Unassembled WGS sequence"/>
</dbReference>
<name>A0ACB5TWG6_CANBO</name>
<reference evidence="1" key="1">
    <citation type="submission" date="2023-04" db="EMBL/GenBank/DDBJ databases">
        <title>Candida boidinii NBRC 1967.</title>
        <authorList>
            <person name="Ichikawa N."/>
            <person name="Sato H."/>
            <person name="Tonouchi N."/>
        </authorList>
    </citation>
    <scope>NUCLEOTIDE SEQUENCE</scope>
    <source>
        <strain evidence="1">NBRC 1967</strain>
    </source>
</reference>